<keyword evidence="8" id="KW-0325">Glycoprotein</keyword>
<dbReference type="PROSITE" id="PS50850">
    <property type="entry name" value="MFS"/>
    <property type="match status" value="1"/>
</dbReference>
<dbReference type="Gene3D" id="1.20.1250.20">
    <property type="entry name" value="MFS general substrate transporter like domains"/>
    <property type="match status" value="1"/>
</dbReference>
<dbReference type="PROSITE" id="PS00217">
    <property type="entry name" value="SUGAR_TRANSPORT_2"/>
    <property type="match status" value="1"/>
</dbReference>
<dbReference type="AlphaFoldDB" id="A0A3B0KHK4"/>
<dbReference type="FunFam" id="1.20.1250.20:FF:000218">
    <property type="entry name" value="facilitated trehalose transporter Tret1"/>
    <property type="match status" value="1"/>
</dbReference>
<evidence type="ECO:0000313" key="13">
    <source>
        <dbReference type="Proteomes" id="UP000268350"/>
    </source>
</evidence>
<organism evidence="12 13">
    <name type="scientific">Drosophila guanche</name>
    <name type="common">Fruit fly</name>
    <dbReference type="NCBI Taxonomy" id="7266"/>
    <lineage>
        <taxon>Eukaryota</taxon>
        <taxon>Metazoa</taxon>
        <taxon>Ecdysozoa</taxon>
        <taxon>Arthropoda</taxon>
        <taxon>Hexapoda</taxon>
        <taxon>Insecta</taxon>
        <taxon>Pterygota</taxon>
        <taxon>Neoptera</taxon>
        <taxon>Endopterygota</taxon>
        <taxon>Diptera</taxon>
        <taxon>Brachycera</taxon>
        <taxon>Muscomorpha</taxon>
        <taxon>Ephydroidea</taxon>
        <taxon>Drosophilidae</taxon>
        <taxon>Drosophila</taxon>
        <taxon>Sophophora</taxon>
    </lineage>
</organism>
<dbReference type="GO" id="GO:0005886">
    <property type="term" value="C:plasma membrane"/>
    <property type="evidence" value="ECO:0007669"/>
    <property type="project" value="UniProtKB-SubCell"/>
</dbReference>
<keyword evidence="7 10" id="KW-0472">Membrane</keyword>
<feature type="transmembrane region" description="Helical" evidence="10">
    <location>
        <begin position="161"/>
        <end position="179"/>
    </location>
</feature>
<evidence type="ECO:0000259" key="11">
    <source>
        <dbReference type="PROSITE" id="PS50850"/>
    </source>
</evidence>
<evidence type="ECO:0000256" key="4">
    <source>
        <dbReference type="ARBA" id="ARBA00022597"/>
    </source>
</evidence>
<dbReference type="InterPro" id="IPR005828">
    <property type="entry name" value="MFS_sugar_transport-like"/>
</dbReference>
<feature type="transmembrane region" description="Helical" evidence="10">
    <location>
        <begin position="387"/>
        <end position="406"/>
    </location>
</feature>
<feature type="transmembrane region" description="Helical" evidence="10">
    <location>
        <begin position="413"/>
        <end position="438"/>
    </location>
</feature>
<dbReference type="PANTHER" id="PTHR48021">
    <property type="match status" value="1"/>
</dbReference>
<dbReference type="InterPro" id="IPR050549">
    <property type="entry name" value="MFS_Trehalose_Transporter"/>
</dbReference>
<dbReference type="Proteomes" id="UP000268350">
    <property type="component" value="Unassembled WGS sequence"/>
</dbReference>
<accession>A0A3B0KHK4</accession>
<feature type="transmembrane region" description="Helical" evidence="10">
    <location>
        <begin position="248"/>
        <end position="267"/>
    </location>
</feature>
<feature type="transmembrane region" description="Helical" evidence="10">
    <location>
        <begin position="191"/>
        <end position="210"/>
    </location>
</feature>
<protein>
    <submittedName>
        <fullName evidence="12">Blast:Glucose transporter type 3</fullName>
    </submittedName>
</protein>
<dbReference type="InterPro" id="IPR005829">
    <property type="entry name" value="Sugar_transporter_CS"/>
</dbReference>
<dbReference type="OrthoDB" id="4142200at2759"/>
<comment type="subcellular location">
    <subcellularLocation>
        <location evidence="1">Cell membrane</location>
        <topology evidence="1">Multi-pass membrane protein</topology>
    </subcellularLocation>
</comment>
<reference evidence="13" key="1">
    <citation type="submission" date="2018-01" db="EMBL/GenBank/DDBJ databases">
        <authorList>
            <person name="Alioto T."/>
            <person name="Alioto T."/>
        </authorList>
    </citation>
    <scope>NUCLEOTIDE SEQUENCE [LARGE SCALE GENOMIC DNA]</scope>
</reference>
<proteinExistence type="predicted"/>
<evidence type="ECO:0000256" key="6">
    <source>
        <dbReference type="ARBA" id="ARBA00022989"/>
    </source>
</evidence>
<feature type="compositionally biased region" description="Polar residues" evidence="9">
    <location>
        <begin position="74"/>
        <end position="89"/>
    </location>
</feature>
<feature type="transmembrane region" description="Helical" evidence="10">
    <location>
        <begin position="216"/>
        <end position="236"/>
    </location>
</feature>
<feature type="domain" description="Major facilitator superfamily (MFS) profile" evidence="11">
    <location>
        <begin position="121"/>
        <end position="539"/>
    </location>
</feature>
<feature type="transmembrane region" description="Helical" evidence="10">
    <location>
        <begin position="119"/>
        <end position="141"/>
    </location>
</feature>
<feature type="transmembrane region" description="Helical" evidence="10">
    <location>
        <begin position="352"/>
        <end position="375"/>
    </location>
</feature>
<evidence type="ECO:0000256" key="2">
    <source>
        <dbReference type="ARBA" id="ARBA00022448"/>
    </source>
</evidence>
<dbReference type="SUPFAM" id="SSF103473">
    <property type="entry name" value="MFS general substrate transporter"/>
    <property type="match status" value="1"/>
</dbReference>
<feature type="transmembrane region" description="Helical" evidence="10">
    <location>
        <begin position="483"/>
        <end position="504"/>
    </location>
</feature>
<evidence type="ECO:0000256" key="7">
    <source>
        <dbReference type="ARBA" id="ARBA00023136"/>
    </source>
</evidence>
<feature type="transmembrane region" description="Helical" evidence="10">
    <location>
        <begin position="273"/>
        <end position="293"/>
    </location>
</feature>
<gene>
    <name evidence="12" type="ORF">DGUA_6G017989</name>
</gene>
<dbReference type="EMBL" id="OUUW01000007">
    <property type="protein sequence ID" value="SPP83178.1"/>
    <property type="molecule type" value="Genomic_DNA"/>
</dbReference>
<keyword evidence="3" id="KW-1003">Cell membrane</keyword>
<evidence type="ECO:0000313" key="12">
    <source>
        <dbReference type="EMBL" id="SPP83178.1"/>
    </source>
</evidence>
<dbReference type="InterPro" id="IPR020846">
    <property type="entry name" value="MFS_dom"/>
</dbReference>
<dbReference type="Pfam" id="PF00083">
    <property type="entry name" value="Sugar_tr"/>
    <property type="match status" value="1"/>
</dbReference>
<sequence length="571" mass="63636">MSSTLSKCQLMIQIYSEQYQHSNRFLDLYLYYYSRRHFWTFVAEKSRIMVLGRSGQKEAGKQPSSKRHTLQAEPATSQPPEIPSENTPLPVQPNIKPILTIAPSGISDLTVGEDNTGQCLATVIGNIGTFCFGIAIGWSAPAKAMVMHNHGYSFTPSKQEWTWVCALLTLGAATWSIPMGMLMKSQGCKRVMILQLVPIGLGWSMLIFAQSVTMLYVGRFMQGMCGGALCVVVPVYTVEISHIRHRGALVSVFHGAFMLGVIYSYAISPFLDLWIINIVNVALLLLFLLQFLIPESPYYYWSRGNYSQADKCLRWLHGKEYDTRRAIRQLTIEGTRSETSLRLKRKKARRSLCRASALTIMQTLSGSTVFIFYSINILLSLHLNYECSAALAVADICGFLVCFMLVDVAGRRPLLIVTSLVTFVCTMYTGMCFQLKLITDHENSVSWASLVSMCLCSLAYTAGLGPLTWLINVELFVTPMRPLGCSLSATFNWLTAFAVVMWYGSGPEYRLAKPGVFFLMATVSLLVCIYGIIFLPETKGLTTHRIQQKLGGSMNQRNVPSIDSSSDESGY</sequence>
<dbReference type="InterPro" id="IPR036259">
    <property type="entry name" value="MFS_trans_sf"/>
</dbReference>
<feature type="region of interest" description="Disordered" evidence="9">
    <location>
        <begin position="552"/>
        <end position="571"/>
    </location>
</feature>
<feature type="compositionally biased region" description="Polar residues" evidence="9">
    <location>
        <begin position="553"/>
        <end position="571"/>
    </location>
</feature>
<dbReference type="PRINTS" id="PR00171">
    <property type="entry name" value="SUGRTRNSPORT"/>
</dbReference>
<keyword evidence="13" id="KW-1185">Reference proteome</keyword>
<feature type="transmembrane region" description="Helical" evidence="10">
    <location>
        <begin position="450"/>
        <end position="471"/>
    </location>
</feature>
<evidence type="ECO:0000256" key="3">
    <source>
        <dbReference type="ARBA" id="ARBA00022475"/>
    </source>
</evidence>
<dbReference type="PANTHER" id="PTHR48021:SF1">
    <property type="entry name" value="GH07001P-RELATED"/>
    <property type="match status" value="1"/>
</dbReference>
<evidence type="ECO:0000256" key="9">
    <source>
        <dbReference type="SAM" id="MobiDB-lite"/>
    </source>
</evidence>
<dbReference type="InterPro" id="IPR003663">
    <property type="entry name" value="Sugar/inositol_transpt"/>
</dbReference>
<feature type="transmembrane region" description="Helical" evidence="10">
    <location>
        <begin position="516"/>
        <end position="535"/>
    </location>
</feature>
<feature type="region of interest" description="Disordered" evidence="9">
    <location>
        <begin position="54"/>
        <end position="92"/>
    </location>
</feature>
<keyword evidence="2" id="KW-0813">Transport</keyword>
<keyword evidence="6 10" id="KW-1133">Transmembrane helix</keyword>
<dbReference type="GO" id="GO:0022857">
    <property type="term" value="F:transmembrane transporter activity"/>
    <property type="evidence" value="ECO:0007669"/>
    <property type="project" value="InterPro"/>
</dbReference>
<evidence type="ECO:0000256" key="5">
    <source>
        <dbReference type="ARBA" id="ARBA00022692"/>
    </source>
</evidence>
<evidence type="ECO:0000256" key="8">
    <source>
        <dbReference type="ARBA" id="ARBA00023180"/>
    </source>
</evidence>
<name>A0A3B0KHK4_DROGU</name>
<keyword evidence="5 10" id="KW-0812">Transmembrane</keyword>
<evidence type="ECO:0000256" key="10">
    <source>
        <dbReference type="SAM" id="Phobius"/>
    </source>
</evidence>
<evidence type="ECO:0000256" key="1">
    <source>
        <dbReference type="ARBA" id="ARBA00004651"/>
    </source>
</evidence>
<keyword evidence="4 12" id="KW-0762">Sugar transport</keyword>